<gene>
    <name evidence="3" type="ORF">GOB93_17935</name>
</gene>
<dbReference type="Gene3D" id="3.30.530.20">
    <property type="match status" value="1"/>
</dbReference>
<dbReference type="InterPro" id="IPR013538">
    <property type="entry name" value="ASHA1/2-like_C"/>
</dbReference>
<dbReference type="Pfam" id="PF08327">
    <property type="entry name" value="AHSA1"/>
    <property type="match status" value="1"/>
</dbReference>
<feature type="domain" description="Activator of Hsp90 ATPase homologue 1/2-like C-terminal" evidence="2">
    <location>
        <begin position="17"/>
        <end position="143"/>
    </location>
</feature>
<dbReference type="RefSeq" id="WP_173584842.1">
    <property type="nucleotide sequence ID" value="NZ_WOTB01000036.1"/>
</dbReference>
<protein>
    <submittedName>
        <fullName evidence="3">SRPBCC domain-containing protein</fullName>
    </submittedName>
</protein>
<comment type="caution">
    <text evidence="3">The sequence shown here is derived from an EMBL/GenBank/DDBJ whole genome shotgun (WGS) entry which is preliminary data.</text>
</comment>
<reference evidence="3 4" key="1">
    <citation type="journal article" date="2020" name="Int. J. Syst. Evol. Microbiol.">
        <title>Novel acetic acid bacteria from cider fermentations: Acetobacter conturbans sp. nov. and Acetobacter fallax sp. nov.</title>
        <authorList>
            <person name="Sombolestani A.S."/>
            <person name="Cleenwerck I."/>
            <person name="Cnockaert M."/>
            <person name="Borremans W."/>
            <person name="Wieme A.D."/>
            <person name="De Vuyst L."/>
            <person name="Vandamme P."/>
        </authorList>
    </citation>
    <scope>NUCLEOTIDE SEQUENCE [LARGE SCALE GENOMIC DNA]</scope>
    <source>
        <strain evidence="3 4">LMG 30640</strain>
    </source>
</reference>
<evidence type="ECO:0000259" key="2">
    <source>
        <dbReference type="Pfam" id="PF08327"/>
    </source>
</evidence>
<accession>A0ABX0JYC5</accession>
<evidence type="ECO:0000256" key="1">
    <source>
        <dbReference type="ARBA" id="ARBA00006817"/>
    </source>
</evidence>
<dbReference type="SUPFAM" id="SSF55961">
    <property type="entry name" value="Bet v1-like"/>
    <property type="match status" value="1"/>
</dbReference>
<evidence type="ECO:0000313" key="3">
    <source>
        <dbReference type="EMBL" id="NHN86499.1"/>
    </source>
</evidence>
<dbReference type="InterPro" id="IPR023393">
    <property type="entry name" value="START-like_dom_sf"/>
</dbReference>
<keyword evidence="4" id="KW-1185">Reference proteome</keyword>
<sequence length="145" mass="16469">MEAGIMYESSTSIVIHAPQDAVWRALTEPDLITRYFFGTRLETDWKPGSDMTFSGEWEGQTYQDRGTVLTFSPPSALSYSYWSGFSGTEDHPNRRMIIHYDLQPAGDAVQLTVRTSGCDTKERAEHSSQNWQHVLTALRQMLETS</sequence>
<organism evidence="3 4">
    <name type="scientific">Acetobacter musti</name>
    <dbReference type="NCBI Taxonomy" id="864732"/>
    <lineage>
        <taxon>Bacteria</taxon>
        <taxon>Pseudomonadati</taxon>
        <taxon>Pseudomonadota</taxon>
        <taxon>Alphaproteobacteria</taxon>
        <taxon>Acetobacterales</taxon>
        <taxon>Acetobacteraceae</taxon>
        <taxon>Acetobacter</taxon>
    </lineage>
</organism>
<dbReference type="EMBL" id="WOTB01000036">
    <property type="protein sequence ID" value="NHN86499.1"/>
    <property type="molecule type" value="Genomic_DNA"/>
</dbReference>
<dbReference type="Proteomes" id="UP000635278">
    <property type="component" value="Unassembled WGS sequence"/>
</dbReference>
<comment type="similarity">
    <text evidence="1">Belongs to the AHA1 family.</text>
</comment>
<evidence type="ECO:0000313" key="4">
    <source>
        <dbReference type="Proteomes" id="UP000635278"/>
    </source>
</evidence>
<proteinExistence type="inferred from homology"/>
<name>A0ABX0JYC5_9PROT</name>